<protein>
    <recommendedName>
        <fullName evidence="3">NTF2 fold immunity protein domain-containing protein</fullName>
    </recommendedName>
</protein>
<evidence type="ECO:0000313" key="1">
    <source>
        <dbReference type="EMBL" id="GJA42580.1"/>
    </source>
</evidence>
<sequence>MNKSRDDVIELYLNLSREVAKCKEITLDSEVIEGDTALLEYSQKDVCGNESATTEKQKVRMKNEGGWKIDEVEISL</sequence>
<accession>A0AAV4YPE2</accession>
<organism evidence="1 2">
    <name type="scientific">Aeromonas caviae</name>
    <name type="common">Aeromonas punctata</name>
    <dbReference type="NCBI Taxonomy" id="648"/>
    <lineage>
        <taxon>Bacteria</taxon>
        <taxon>Pseudomonadati</taxon>
        <taxon>Pseudomonadota</taxon>
        <taxon>Gammaproteobacteria</taxon>
        <taxon>Aeromonadales</taxon>
        <taxon>Aeromonadaceae</taxon>
        <taxon>Aeromonas</taxon>
    </lineage>
</organism>
<dbReference type="AlphaFoldDB" id="A0AAV4YPE2"/>
<reference evidence="1" key="1">
    <citation type="submission" date="2021-07" db="EMBL/GenBank/DDBJ databases">
        <title>Draft genome sequence of carbapenem-resistant Aeromonas spp. in Japan.</title>
        <authorList>
            <person name="Maehana S."/>
            <person name="Suzuki M."/>
            <person name="Kitasato H."/>
        </authorList>
    </citation>
    <scope>NUCLEOTIDE SEQUENCE</scope>
    <source>
        <strain evidence="1">KAM343</strain>
    </source>
</reference>
<name>A0AAV4YPE2_AERCA</name>
<dbReference type="EMBL" id="BPNI01000089">
    <property type="protein sequence ID" value="GJA42580.1"/>
    <property type="molecule type" value="Genomic_DNA"/>
</dbReference>
<proteinExistence type="predicted"/>
<evidence type="ECO:0000313" key="2">
    <source>
        <dbReference type="Proteomes" id="UP000886939"/>
    </source>
</evidence>
<dbReference type="RefSeq" id="WP_223916846.1">
    <property type="nucleotide sequence ID" value="NZ_BPNG01000084.1"/>
</dbReference>
<gene>
    <name evidence="1" type="ORF">KAM343_33760</name>
</gene>
<dbReference type="Proteomes" id="UP000886939">
    <property type="component" value="Unassembled WGS sequence"/>
</dbReference>
<comment type="caution">
    <text evidence="1">The sequence shown here is derived from an EMBL/GenBank/DDBJ whole genome shotgun (WGS) entry which is preliminary data.</text>
</comment>
<evidence type="ECO:0008006" key="3">
    <source>
        <dbReference type="Google" id="ProtNLM"/>
    </source>
</evidence>